<protein>
    <submittedName>
        <fullName evidence="1">Glucosidase 2 subunit beta</fullName>
    </submittedName>
</protein>
<comment type="caution">
    <text evidence="1">The sequence shown here is derived from an EMBL/GenBank/DDBJ whole genome shotgun (WGS) entry which is preliminary data.</text>
</comment>
<reference evidence="2" key="1">
    <citation type="submission" date="2016-06" db="EMBL/GenBank/DDBJ databases">
        <title>Parallel loss of symbiosis genes in relatives of nitrogen-fixing non-legume Parasponia.</title>
        <authorList>
            <person name="Van Velzen R."/>
            <person name="Holmer R."/>
            <person name="Bu F."/>
            <person name="Rutten L."/>
            <person name="Van Zeijl A."/>
            <person name="Liu W."/>
            <person name="Santuari L."/>
            <person name="Cao Q."/>
            <person name="Sharma T."/>
            <person name="Shen D."/>
            <person name="Roswanjaya Y."/>
            <person name="Wardhani T."/>
            <person name="Kalhor M.S."/>
            <person name="Jansen J."/>
            <person name="Van den Hoogen J."/>
            <person name="Gungor B."/>
            <person name="Hartog M."/>
            <person name="Hontelez J."/>
            <person name="Verver J."/>
            <person name="Yang W.-C."/>
            <person name="Schijlen E."/>
            <person name="Repin R."/>
            <person name="Schilthuizen M."/>
            <person name="Schranz E."/>
            <person name="Heidstra R."/>
            <person name="Miyata K."/>
            <person name="Fedorova E."/>
            <person name="Kohlen W."/>
            <person name="Bisseling T."/>
            <person name="Smit S."/>
            <person name="Geurts R."/>
        </authorList>
    </citation>
    <scope>NUCLEOTIDE SEQUENCE [LARGE SCALE GENOMIC DNA]</scope>
    <source>
        <strain evidence="2">cv. RG33-2</strain>
    </source>
</reference>
<dbReference type="PANTHER" id="PTHR12630:SF1">
    <property type="entry name" value="GLUCOSIDASE 2 SUBUNIT BETA"/>
    <property type="match status" value="1"/>
</dbReference>
<dbReference type="AlphaFoldDB" id="A0A2P5FCV0"/>
<evidence type="ECO:0000313" key="1">
    <source>
        <dbReference type="EMBL" id="PON95613.1"/>
    </source>
</evidence>
<dbReference type="Proteomes" id="UP000237000">
    <property type="component" value="Unassembled WGS sequence"/>
</dbReference>
<keyword evidence="2" id="KW-1185">Reference proteome</keyword>
<sequence length="137" mass="15581">NEAKNRGVLGCVLRFKCSFHRQISLFDPNNSESLLKMRNTTKPNSAITSSIALIAPMDLSSISDCCDGNDEYDGNVKCPNTCWEAEKVARDKLTRKIATFQEDVAVRKQEFELAKEAIARMRQNYQSCKRKRKCLID</sequence>
<dbReference type="InterPro" id="IPR039794">
    <property type="entry name" value="Gtb1-like"/>
</dbReference>
<accession>A0A2P5FCV0</accession>
<dbReference type="EMBL" id="JXTC01000043">
    <property type="protein sequence ID" value="PON95613.1"/>
    <property type="molecule type" value="Genomic_DNA"/>
</dbReference>
<name>A0A2P5FCV0_TREOI</name>
<proteinExistence type="predicted"/>
<evidence type="ECO:0000313" key="2">
    <source>
        <dbReference type="Proteomes" id="UP000237000"/>
    </source>
</evidence>
<dbReference type="PANTHER" id="PTHR12630">
    <property type="entry name" value="N-LINKED OLIGOSACCHARIDE PROCESSING"/>
    <property type="match status" value="1"/>
</dbReference>
<dbReference type="GO" id="GO:0017177">
    <property type="term" value="C:glucosidase II complex"/>
    <property type="evidence" value="ECO:0007669"/>
    <property type="project" value="TreeGrafter"/>
</dbReference>
<dbReference type="OrthoDB" id="28322at2759"/>
<feature type="non-terminal residue" evidence="1">
    <location>
        <position position="1"/>
    </location>
</feature>
<dbReference type="GO" id="GO:0006491">
    <property type="term" value="P:N-glycan processing"/>
    <property type="evidence" value="ECO:0007669"/>
    <property type="project" value="TreeGrafter"/>
</dbReference>
<dbReference type="InParanoid" id="A0A2P5FCV0"/>
<organism evidence="1 2">
    <name type="scientific">Trema orientale</name>
    <name type="common">Charcoal tree</name>
    <name type="synonym">Celtis orientalis</name>
    <dbReference type="NCBI Taxonomy" id="63057"/>
    <lineage>
        <taxon>Eukaryota</taxon>
        <taxon>Viridiplantae</taxon>
        <taxon>Streptophyta</taxon>
        <taxon>Embryophyta</taxon>
        <taxon>Tracheophyta</taxon>
        <taxon>Spermatophyta</taxon>
        <taxon>Magnoliopsida</taxon>
        <taxon>eudicotyledons</taxon>
        <taxon>Gunneridae</taxon>
        <taxon>Pentapetalae</taxon>
        <taxon>rosids</taxon>
        <taxon>fabids</taxon>
        <taxon>Rosales</taxon>
        <taxon>Cannabaceae</taxon>
        <taxon>Trema</taxon>
    </lineage>
</organism>
<gene>
    <name evidence="1" type="ORF">TorRG33x02_084420</name>
</gene>
<dbReference type="STRING" id="63057.A0A2P5FCV0"/>